<sequence length="402" mass="44921">MITTQSSDSPIKSARILSIDAFRGITFFLMVIVNELHGISGISAWLKHMPAEVDAMSFPDVVFPAFLFIVGMSIPFGIKTRISRGETSRQIIQHIFARALALITMGLFMVNAESGFDESKMLIPIATWSMLSYLAFMMIWGVYRFDNPVWNRTGKLAGMLLLLILAACYRGDQNNSWMSVQWWGILGLIGWAYLLSSLIFLLNPTRIFPLLIAILICTVYYALSHSTFSTLHLGFRFLLSQDAHAAHTTIVLSGLVCSMIFFDGAISTTIQGRFIKAVSFACSLALSAALLRPYFAISKIYATPSWCFYSAAICVGFFSVLYYLIDLKKLHSWISLFEPAAVNPLVCYLIPFIVEAIYGMTGWHSPLHQLTGAIGILACVLYAAFIFTLVAVLNRFNFKMRF</sequence>
<dbReference type="InterPro" id="IPR032176">
    <property type="entry name" value="DUF5009"/>
</dbReference>
<evidence type="ECO:0000313" key="4">
    <source>
        <dbReference type="Proteomes" id="UP000627446"/>
    </source>
</evidence>
<dbReference type="PANTHER" id="PTHR31061">
    <property type="entry name" value="LD22376P"/>
    <property type="match status" value="1"/>
</dbReference>
<evidence type="ECO:0000256" key="1">
    <source>
        <dbReference type="SAM" id="Phobius"/>
    </source>
</evidence>
<proteinExistence type="predicted"/>
<evidence type="ECO:0000259" key="2">
    <source>
        <dbReference type="Pfam" id="PF16401"/>
    </source>
</evidence>
<reference evidence="3" key="1">
    <citation type="submission" date="2020-08" db="EMBL/GenBank/DDBJ databases">
        <title>Novel species isolated from subtropical streams in China.</title>
        <authorList>
            <person name="Lu H."/>
        </authorList>
    </citation>
    <scope>NUCLEOTIDE SEQUENCE</scope>
    <source>
        <strain evidence="3">LX22W</strain>
    </source>
</reference>
<feature type="transmembrane region" description="Helical" evidence="1">
    <location>
        <begin position="336"/>
        <end position="358"/>
    </location>
</feature>
<feature type="transmembrane region" description="Helical" evidence="1">
    <location>
        <begin position="243"/>
        <end position="262"/>
    </location>
</feature>
<protein>
    <submittedName>
        <fullName evidence="3">DUF5009 domain-containing protein</fullName>
    </submittedName>
</protein>
<accession>A0A923KMS0</accession>
<gene>
    <name evidence="3" type="ORF">H8K36_17525</name>
</gene>
<dbReference type="Pfam" id="PF16401">
    <property type="entry name" value="DUF5009"/>
    <property type="match status" value="1"/>
</dbReference>
<keyword evidence="1" id="KW-0812">Transmembrane</keyword>
<keyword evidence="1" id="KW-1133">Transmembrane helix</keyword>
<feature type="transmembrane region" description="Helical" evidence="1">
    <location>
        <begin position="207"/>
        <end position="223"/>
    </location>
</feature>
<dbReference type="RefSeq" id="WP_186917824.1">
    <property type="nucleotide sequence ID" value="NZ_JACOFZ010000011.1"/>
</dbReference>
<dbReference type="Proteomes" id="UP000627446">
    <property type="component" value="Unassembled WGS sequence"/>
</dbReference>
<keyword evidence="4" id="KW-1185">Reference proteome</keyword>
<feature type="transmembrane region" description="Helical" evidence="1">
    <location>
        <begin position="182"/>
        <end position="202"/>
    </location>
</feature>
<organism evidence="3 4">
    <name type="scientific">Undibacterium nitidum</name>
    <dbReference type="NCBI Taxonomy" id="2762298"/>
    <lineage>
        <taxon>Bacteria</taxon>
        <taxon>Pseudomonadati</taxon>
        <taxon>Pseudomonadota</taxon>
        <taxon>Betaproteobacteria</taxon>
        <taxon>Burkholderiales</taxon>
        <taxon>Oxalobacteraceae</taxon>
        <taxon>Undibacterium</taxon>
    </lineage>
</organism>
<dbReference type="PANTHER" id="PTHR31061:SF24">
    <property type="entry name" value="LD22376P"/>
    <property type="match status" value="1"/>
</dbReference>
<feature type="transmembrane region" description="Helical" evidence="1">
    <location>
        <begin position="91"/>
        <end position="110"/>
    </location>
</feature>
<feature type="domain" description="DUF5009" evidence="2">
    <location>
        <begin position="17"/>
        <end position="214"/>
    </location>
</feature>
<feature type="transmembrane region" description="Helical" evidence="1">
    <location>
        <begin position="122"/>
        <end position="142"/>
    </location>
</feature>
<feature type="transmembrane region" description="Helical" evidence="1">
    <location>
        <begin position="370"/>
        <end position="393"/>
    </location>
</feature>
<feature type="transmembrane region" description="Helical" evidence="1">
    <location>
        <begin position="61"/>
        <end position="79"/>
    </location>
</feature>
<dbReference type="EMBL" id="JACOFZ010000011">
    <property type="protein sequence ID" value="MBC3883200.1"/>
    <property type="molecule type" value="Genomic_DNA"/>
</dbReference>
<feature type="transmembrane region" description="Helical" evidence="1">
    <location>
        <begin position="154"/>
        <end position="170"/>
    </location>
</feature>
<feature type="transmembrane region" description="Helical" evidence="1">
    <location>
        <begin position="21"/>
        <end position="46"/>
    </location>
</feature>
<comment type="caution">
    <text evidence="3">The sequence shown here is derived from an EMBL/GenBank/DDBJ whole genome shotgun (WGS) entry which is preliminary data.</text>
</comment>
<keyword evidence="1" id="KW-0472">Membrane</keyword>
<feature type="transmembrane region" description="Helical" evidence="1">
    <location>
        <begin position="301"/>
        <end position="324"/>
    </location>
</feature>
<dbReference type="AlphaFoldDB" id="A0A923KMS0"/>
<feature type="transmembrane region" description="Helical" evidence="1">
    <location>
        <begin position="274"/>
        <end position="295"/>
    </location>
</feature>
<evidence type="ECO:0000313" key="3">
    <source>
        <dbReference type="EMBL" id="MBC3883200.1"/>
    </source>
</evidence>
<name>A0A923KMS0_9BURK</name>